<sequence>MPVKNPYKHYVPSVPAAIIAALVFLILTVGHTYLLIRSRKWFASAIIIGGLFEVIGFIARAYNHSHLDEKGPFIIQTVLILLAPILFAASVYMFLGRLINAAAGQKYSIIRTSWLTKIFVIGDVLCFLVQAGGATILVNADTQKENDNGSNIILGGLALQVLFFALFVMAAVVWHVRVRSKPLWQYNESSGLYLGRVLTSLYVVGILITLRNIYRFAEYKGGQDGYLLAHEWPAYVLDAALMAIVMVVTLYWYGVPLSPKGGEEGYQLNVENSYQYQNPYPNAYP</sequence>
<dbReference type="VEuPathDB" id="FungiDB:PV06_04866"/>
<keyword evidence="4 5" id="KW-0472">Membrane</keyword>
<dbReference type="PANTHER" id="PTHR31465:SF35">
    <property type="entry name" value="RTA1 DOMAIN PROTEIN-RELATED"/>
    <property type="match status" value="1"/>
</dbReference>
<dbReference type="GeneID" id="27356940"/>
<feature type="transmembrane region" description="Helical" evidence="5">
    <location>
        <begin position="152"/>
        <end position="173"/>
    </location>
</feature>
<feature type="transmembrane region" description="Helical" evidence="5">
    <location>
        <begin position="234"/>
        <end position="253"/>
    </location>
</feature>
<evidence type="ECO:0000256" key="3">
    <source>
        <dbReference type="ARBA" id="ARBA00022989"/>
    </source>
</evidence>
<evidence type="ECO:0000256" key="5">
    <source>
        <dbReference type="SAM" id="Phobius"/>
    </source>
</evidence>
<evidence type="ECO:0000256" key="1">
    <source>
        <dbReference type="ARBA" id="ARBA00004141"/>
    </source>
</evidence>
<dbReference type="EMBL" id="KN847335">
    <property type="protein sequence ID" value="KIW43801.1"/>
    <property type="molecule type" value="Genomic_DNA"/>
</dbReference>
<feature type="transmembrane region" description="Helical" evidence="5">
    <location>
        <begin position="12"/>
        <end position="34"/>
    </location>
</feature>
<dbReference type="HOGENOM" id="CLU_033465_3_1_1"/>
<evidence type="ECO:0000313" key="6">
    <source>
        <dbReference type="EMBL" id="KIW43801.1"/>
    </source>
</evidence>
<dbReference type="AlphaFoldDB" id="A0A0D2AVG7"/>
<comment type="subcellular location">
    <subcellularLocation>
        <location evidence="1">Membrane</location>
        <topology evidence="1">Multi-pass membrane protein</topology>
    </subcellularLocation>
</comment>
<dbReference type="Pfam" id="PF04479">
    <property type="entry name" value="RTA1"/>
    <property type="match status" value="1"/>
</dbReference>
<evidence type="ECO:0000256" key="2">
    <source>
        <dbReference type="ARBA" id="ARBA00022692"/>
    </source>
</evidence>
<evidence type="ECO:0000256" key="4">
    <source>
        <dbReference type="ARBA" id="ARBA00023136"/>
    </source>
</evidence>
<dbReference type="Proteomes" id="UP000053342">
    <property type="component" value="Unassembled WGS sequence"/>
</dbReference>
<feature type="transmembrane region" description="Helical" evidence="5">
    <location>
        <begin position="115"/>
        <end position="140"/>
    </location>
</feature>
<protein>
    <recommendedName>
        <fullName evidence="8">RTA1 like protein</fullName>
    </recommendedName>
</protein>
<reference evidence="6 7" key="1">
    <citation type="submission" date="2015-01" db="EMBL/GenBank/DDBJ databases">
        <title>The Genome Sequence of Exophiala oligosperma CBS72588.</title>
        <authorList>
            <consortium name="The Broad Institute Genomics Platform"/>
            <person name="Cuomo C."/>
            <person name="de Hoog S."/>
            <person name="Gorbushina A."/>
            <person name="Stielow B."/>
            <person name="Teixiera M."/>
            <person name="Abouelleil A."/>
            <person name="Chapman S.B."/>
            <person name="Priest M."/>
            <person name="Young S.K."/>
            <person name="Wortman J."/>
            <person name="Nusbaum C."/>
            <person name="Birren B."/>
        </authorList>
    </citation>
    <scope>NUCLEOTIDE SEQUENCE [LARGE SCALE GENOMIC DNA]</scope>
    <source>
        <strain evidence="6 7">CBS 72588</strain>
    </source>
</reference>
<evidence type="ECO:0000313" key="7">
    <source>
        <dbReference type="Proteomes" id="UP000053342"/>
    </source>
</evidence>
<dbReference type="InterPro" id="IPR007568">
    <property type="entry name" value="RTA1"/>
</dbReference>
<dbReference type="GO" id="GO:0016020">
    <property type="term" value="C:membrane"/>
    <property type="evidence" value="ECO:0007669"/>
    <property type="project" value="UniProtKB-SubCell"/>
</dbReference>
<dbReference type="PANTHER" id="PTHR31465">
    <property type="entry name" value="PROTEIN RTA1-RELATED"/>
    <property type="match status" value="1"/>
</dbReference>
<keyword evidence="3 5" id="KW-1133">Transmembrane helix</keyword>
<gene>
    <name evidence="6" type="ORF">PV06_04866</name>
</gene>
<keyword evidence="7" id="KW-1185">Reference proteome</keyword>
<dbReference type="OrthoDB" id="3358017at2759"/>
<dbReference type="RefSeq" id="XP_016264017.1">
    <property type="nucleotide sequence ID" value="XM_016405811.1"/>
</dbReference>
<keyword evidence="2 5" id="KW-0812">Transmembrane</keyword>
<feature type="transmembrane region" description="Helical" evidence="5">
    <location>
        <begin position="193"/>
        <end position="214"/>
    </location>
</feature>
<accession>A0A0D2AVG7</accession>
<proteinExistence type="predicted"/>
<organism evidence="6 7">
    <name type="scientific">Exophiala oligosperma</name>
    <dbReference type="NCBI Taxonomy" id="215243"/>
    <lineage>
        <taxon>Eukaryota</taxon>
        <taxon>Fungi</taxon>
        <taxon>Dikarya</taxon>
        <taxon>Ascomycota</taxon>
        <taxon>Pezizomycotina</taxon>
        <taxon>Eurotiomycetes</taxon>
        <taxon>Chaetothyriomycetidae</taxon>
        <taxon>Chaetothyriales</taxon>
        <taxon>Herpotrichiellaceae</taxon>
        <taxon>Exophiala</taxon>
    </lineage>
</organism>
<evidence type="ECO:0008006" key="8">
    <source>
        <dbReference type="Google" id="ProtNLM"/>
    </source>
</evidence>
<dbReference type="STRING" id="215243.A0A0D2AVG7"/>
<feature type="transmembrane region" description="Helical" evidence="5">
    <location>
        <begin position="74"/>
        <end position="95"/>
    </location>
</feature>
<name>A0A0D2AVG7_9EURO</name>
<feature type="transmembrane region" description="Helical" evidence="5">
    <location>
        <begin position="41"/>
        <end position="62"/>
    </location>
</feature>